<reference evidence="3" key="1">
    <citation type="journal article" date="2019" name="bioRxiv">
        <title>The Genome of the Zebra Mussel, Dreissena polymorpha: A Resource for Invasive Species Research.</title>
        <authorList>
            <person name="McCartney M.A."/>
            <person name="Auch B."/>
            <person name="Kono T."/>
            <person name="Mallez S."/>
            <person name="Zhang Y."/>
            <person name="Obille A."/>
            <person name="Becker A."/>
            <person name="Abrahante J.E."/>
            <person name="Garbe J."/>
            <person name="Badalamenti J.P."/>
            <person name="Herman A."/>
            <person name="Mangelson H."/>
            <person name="Liachko I."/>
            <person name="Sullivan S."/>
            <person name="Sone E.D."/>
            <person name="Koren S."/>
            <person name="Silverstein K.A.T."/>
            <person name="Beckman K.B."/>
            <person name="Gohl D.M."/>
        </authorList>
    </citation>
    <scope>NUCLEOTIDE SEQUENCE</scope>
    <source>
        <strain evidence="3">Duluth1</strain>
        <tissue evidence="3">Whole animal</tissue>
    </source>
</reference>
<evidence type="ECO:0000259" key="2">
    <source>
        <dbReference type="PROSITE" id="PS50041"/>
    </source>
</evidence>
<dbReference type="Gene3D" id="3.10.100.10">
    <property type="entry name" value="Mannose-Binding Protein A, subunit A"/>
    <property type="match status" value="1"/>
</dbReference>
<sequence>MQSIFYFVFLFGFVQGRGTTCCTDGWLAFESSCYMFGKDVAAFTVAEQYCRQHGGHLIHVDNNHENNFIKDRLRDLKASHFWSGLTDEDIEGTWVWFDTDTNATFVDFYTGYGGHNNIADCVIFAYNLDYSWIDYACSSAAAKPLCERPSESCSCESTSANVIVG</sequence>
<reference evidence="3" key="2">
    <citation type="submission" date="2020-11" db="EMBL/GenBank/DDBJ databases">
        <authorList>
            <person name="McCartney M.A."/>
            <person name="Auch B."/>
            <person name="Kono T."/>
            <person name="Mallez S."/>
            <person name="Becker A."/>
            <person name="Gohl D.M."/>
            <person name="Silverstein K.A.T."/>
            <person name="Koren S."/>
            <person name="Bechman K.B."/>
            <person name="Herman A."/>
            <person name="Abrahante J.E."/>
            <person name="Garbe J."/>
        </authorList>
    </citation>
    <scope>NUCLEOTIDE SEQUENCE</scope>
    <source>
        <strain evidence="3">Duluth1</strain>
        <tissue evidence="3">Whole animal</tissue>
    </source>
</reference>
<dbReference type="PROSITE" id="PS50041">
    <property type="entry name" value="C_TYPE_LECTIN_2"/>
    <property type="match status" value="1"/>
</dbReference>
<dbReference type="OrthoDB" id="6271941at2759"/>
<evidence type="ECO:0000313" key="3">
    <source>
        <dbReference type="EMBL" id="KAH3898388.1"/>
    </source>
</evidence>
<name>A0A9D4NP76_DREPO</name>
<gene>
    <name evidence="3" type="ORF">DPMN_022618</name>
</gene>
<feature type="chain" id="PRO_5039653585" description="C-type lectin domain-containing protein" evidence="1">
    <location>
        <begin position="17"/>
        <end position="165"/>
    </location>
</feature>
<dbReference type="InterPro" id="IPR050111">
    <property type="entry name" value="C-type_lectin/snaclec_domain"/>
</dbReference>
<dbReference type="AlphaFoldDB" id="A0A9D4NP76"/>
<dbReference type="SUPFAM" id="SSF56436">
    <property type="entry name" value="C-type lectin-like"/>
    <property type="match status" value="1"/>
</dbReference>
<feature type="domain" description="C-type lectin" evidence="2">
    <location>
        <begin position="29"/>
        <end position="138"/>
    </location>
</feature>
<organism evidence="3 4">
    <name type="scientific">Dreissena polymorpha</name>
    <name type="common">Zebra mussel</name>
    <name type="synonym">Mytilus polymorpha</name>
    <dbReference type="NCBI Taxonomy" id="45954"/>
    <lineage>
        <taxon>Eukaryota</taxon>
        <taxon>Metazoa</taxon>
        <taxon>Spiralia</taxon>
        <taxon>Lophotrochozoa</taxon>
        <taxon>Mollusca</taxon>
        <taxon>Bivalvia</taxon>
        <taxon>Autobranchia</taxon>
        <taxon>Heteroconchia</taxon>
        <taxon>Euheterodonta</taxon>
        <taxon>Imparidentia</taxon>
        <taxon>Neoheterodontei</taxon>
        <taxon>Myida</taxon>
        <taxon>Dreissenoidea</taxon>
        <taxon>Dreissenidae</taxon>
        <taxon>Dreissena</taxon>
    </lineage>
</organism>
<dbReference type="InterPro" id="IPR001304">
    <property type="entry name" value="C-type_lectin-like"/>
</dbReference>
<dbReference type="InterPro" id="IPR016187">
    <property type="entry name" value="CTDL_fold"/>
</dbReference>
<protein>
    <recommendedName>
        <fullName evidence="2">C-type lectin domain-containing protein</fullName>
    </recommendedName>
</protein>
<dbReference type="SMART" id="SM00034">
    <property type="entry name" value="CLECT"/>
    <property type="match status" value="1"/>
</dbReference>
<keyword evidence="1" id="KW-0732">Signal</keyword>
<comment type="caution">
    <text evidence="3">The sequence shown here is derived from an EMBL/GenBank/DDBJ whole genome shotgun (WGS) entry which is preliminary data.</text>
</comment>
<dbReference type="PANTHER" id="PTHR22803">
    <property type="entry name" value="MANNOSE, PHOSPHOLIPASE, LECTIN RECEPTOR RELATED"/>
    <property type="match status" value="1"/>
</dbReference>
<accession>A0A9D4NP76</accession>
<evidence type="ECO:0000256" key="1">
    <source>
        <dbReference type="SAM" id="SignalP"/>
    </source>
</evidence>
<proteinExistence type="predicted"/>
<dbReference type="InterPro" id="IPR016186">
    <property type="entry name" value="C-type_lectin-like/link_sf"/>
</dbReference>
<dbReference type="EMBL" id="JAIWYP010000001">
    <property type="protein sequence ID" value="KAH3898388.1"/>
    <property type="molecule type" value="Genomic_DNA"/>
</dbReference>
<feature type="signal peptide" evidence="1">
    <location>
        <begin position="1"/>
        <end position="16"/>
    </location>
</feature>
<dbReference type="CDD" id="cd00037">
    <property type="entry name" value="CLECT"/>
    <property type="match status" value="1"/>
</dbReference>
<keyword evidence="4" id="KW-1185">Reference proteome</keyword>
<dbReference type="Proteomes" id="UP000828390">
    <property type="component" value="Unassembled WGS sequence"/>
</dbReference>
<dbReference type="Pfam" id="PF00059">
    <property type="entry name" value="Lectin_C"/>
    <property type="match status" value="1"/>
</dbReference>
<evidence type="ECO:0000313" key="4">
    <source>
        <dbReference type="Proteomes" id="UP000828390"/>
    </source>
</evidence>